<feature type="compositionally biased region" description="Low complexity" evidence="1">
    <location>
        <begin position="27"/>
        <end position="40"/>
    </location>
</feature>
<evidence type="ECO:0000313" key="2">
    <source>
        <dbReference type="EMBL" id="CCG40452.1"/>
    </source>
</evidence>
<feature type="region of interest" description="Disordered" evidence="1">
    <location>
        <begin position="25"/>
        <end position="47"/>
    </location>
</feature>
<name>H8FQ14_MAGML</name>
<proteinExistence type="predicted"/>
<reference evidence="2 3" key="1">
    <citation type="journal article" date="2012" name="J. Bacteriol.">
        <title>Draft Genome Sequence of the Purple Photosynthetic Bacterium Phaeospirillum molischianum DSM120, a Particularly Versatile Bacterium.</title>
        <authorList>
            <person name="Duquesne K."/>
            <person name="Prima V."/>
            <person name="Ji B."/>
            <person name="Rouy Z."/>
            <person name="Medigue C."/>
            <person name="Talla E."/>
            <person name="Sturgis J.N."/>
        </authorList>
    </citation>
    <scope>NUCLEOTIDE SEQUENCE [LARGE SCALE GENOMIC DNA]</scope>
    <source>
        <strain evidence="3">DSM120</strain>
    </source>
</reference>
<gene>
    <name evidence="2" type="ORF">PHAMO_200037</name>
</gene>
<keyword evidence="2" id="KW-0689">Ribosomal protein</keyword>
<protein>
    <submittedName>
        <fullName evidence="2">50S ribosomal protein L20</fullName>
    </submittedName>
</protein>
<keyword evidence="2" id="KW-0687">Ribonucleoprotein</keyword>
<evidence type="ECO:0000256" key="1">
    <source>
        <dbReference type="SAM" id="MobiDB-lite"/>
    </source>
</evidence>
<dbReference type="GO" id="GO:0005840">
    <property type="term" value="C:ribosome"/>
    <property type="evidence" value="ECO:0007669"/>
    <property type="project" value="UniProtKB-KW"/>
</dbReference>
<keyword evidence="3" id="KW-1185">Reference proteome</keyword>
<dbReference type="Proteomes" id="UP000004169">
    <property type="component" value="Unassembled WGS sequence"/>
</dbReference>
<dbReference type="STRING" id="1150626.PHAMO_200037"/>
<sequence length="47" mass="5276">MLYIRKADRKRLADQAMHLLVPEQTEAESVSLSASKSASETIKDKKT</sequence>
<dbReference type="AlphaFoldDB" id="H8FQ14"/>
<organism evidence="2 3">
    <name type="scientific">Magnetospirillum molischianum DSM 120</name>
    <dbReference type="NCBI Taxonomy" id="1150626"/>
    <lineage>
        <taxon>Bacteria</taxon>
        <taxon>Pseudomonadati</taxon>
        <taxon>Pseudomonadota</taxon>
        <taxon>Alphaproteobacteria</taxon>
        <taxon>Rhodospirillales</taxon>
        <taxon>Rhodospirillaceae</taxon>
        <taxon>Magnetospirillum</taxon>
    </lineage>
</organism>
<evidence type="ECO:0000313" key="3">
    <source>
        <dbReference type="Proteomes" id="UP000004169"/>
    </source>
</evidence>
<accession>H8FQ14</accession>
<dbReference type="EMBL" id="CAHP01000013">
    <property type="protein sequence ID" value="CCG40452.1"/>
    <property type="molecule type" value="Genomic_DNA"/>
</dbReference>
<comment type="caution">
    <text evidence="2">The sequence shown here is derived from an EMBL/GenBank/DDBJ whole genome shotgun (WGS) entry which is preliminary data.</text>
</comment>